<keyword evidence="1" id="KW-0812">Transmembrane</keyword>
<proteinExistence type="predicted"/>
<evidence type="ECO:0000313" key="3">
    <source>
        <dbReference type="Proteomes" id="UP000682195"/>
    </source>
</evidence>
<gene>
    <name evidence="2" type="ORF">J5A58_03570</name>
</gene>
<accession>A0ABX7XRE3</accession>
<evidence type="ECO:0000256" key="1">
    <source>
        <dbReference type="SAM" id="Phobius"/>
    </source>
</evidence>
<name>A0ABX7XRE3_9BACT</name>
<keyword evidence="1" id="KW-1133">Transmembrane helix</keyword>
<keyword evidence="3" id="KW-1185">Reference proteome</keyword>
<dbReference type="EMBL" id="CP072361">
    <property type="protein sequence ID" value="QUB76067.1"/>
    <property type="molecule type" value="Genomic_DNA"/>
</dbReference>
<protein>
    <submittedName>
        <fullName evidence="2">Uncharacterized protein</fullName>
    </submittedName>
</protein>
<dbReference type="Proteomes" id="UP000682195">
    <property type="component" value="Chromosome 1"/>
</dbReference>
<keyword evidence="1" id="KW-0472">Membrane</keyword>
<evidence type="ECO:0000313" key="2">
    <source>
        <dbReference type="EMBL" id="QUB76067.1"/>
    </source>
</evidence>
<sequence length="173" mass="20245">MMAFIGPQNIEKGFLTHHRIKMMPKEQIMDFSMETEKIINKLSHQLKQVADGNIPNDYEYGTLFQYVFDKVTEALYKLLMGEEVDTQFDFKEAFNYHELDLPKYIQLKLTNVVGKIAVIHSRFLHYLDENNTRTSELNLWLPAYLMVAVIIAIQFAQEIDPDDDSEMQAYLSL</sequence>
<organism evidence="2 3">
    <name type="scientific">Prevotella melaninogenica</name>
    <dbReference type="NCBI Taxonomy" id="28132"/>
    <lineage>
        <taxon>Bacteria</taxon>
        <taxon>Pseudomonadati</taxon>
        <taxon>Bacteroidota</taxon>
        <taxon>Bacteroidia</taxon>
        <taxon>Bacteroidales</taxon>
        <taxon>Prevotellaceae</taxon>
        <taxon>Prevotella</taxon>
    </lineage>
</organism>
<feature type="transmembrane region" description="Helical" evidence="1">
    <location>
        <begin position="139"/>
        <end position="157"/>
    </location>
</feature>
<dbReference type="RefSeq" id="WP_211808047.1">
    <property type="nucleotide sequence ID" value="NZ_CP072361.1"/>
</dbReference>
<reference evidence="2 3" key="1">
    <citation type="submission" date="2021-03" db="EMBL/GenBank/DDBJ databases">
        <title>Human Oral Microbial Genomes.</title>
        <authorList>
            <person name="Johnston C.D."/>
            <person name="Chen T."/>
            <person name="Dewhirst F.E."/>
        </authorList>
    </citation>
    <scope>NUCLEOTIDE SEQUENCE [LARGE SCALE GENOMIC DNA]</scope>
    <source>
        <strain evidence="2 3">F0054</strain>
    </source>
</reference>